<dbReference type="EMBL" id="AZFY01000014">
    <property type="protein sequence ID" value="KRM12227.1"/>
    <property type="molecule type" value="Genomic_DNA"/>
</dbReference>
<accession>X0QCZ7</accession>
<evidence type="ECO:0000313" key="7">
    <source>
        <dbReference type="Proteomes" id="UP000051966"/>
    </source>
</evidence>
<keyword evidence="7" id="KW-1185">Reference proteome</keyword>
<proteinExistence type="inferred from homology"/>
<dbReference type="Proteomes" id="UP000019488">
    <property type="component" value="Unassembled WGS sequence"/>
</dbReference>
<evidence type="ECO:0000259" key="3">
    <source>
        <dbReference type="Pfam" id="PF02517"/>
    </source>
</evidence>
<keyword evidence="2" id="KW-0472">Membrane</keyword>
<dbReference type="EMBL" id="BAKI01000012">
    <property type="protein sequence ID" value="GAF36475.1"/>
    <property type="molecule type" value="Genomic_DNA"/>
</dbReference>
<keyword evidence="4" id="KW-0645">Protease</keyword>
<sequence>MVAVIIENRWSWGRQITLAIGLFLVFNALSMYLYNAALLDYTIAEFGFALLSFAITFWALKSTKVFTRRLSMTRPLIIWGLIALVMLVIVFIFAQVPQHIVMVFQAKHFLVNTLIALSAAIFEESICRGLFLSAFLVHAEYNSRTYKMTRSAVYSSFLFGVFHLVNLMGNNPAAVFEQIFWAFVLGVFFSALRFTTNSLWWGILLHFLLDWFPSAGLKSGITATSWGIILAVFAPLLVASIIYLVKADQAYESRVAHGAVQVDS</sequence>
<keyword evidence="2" id="KW-0812">Transmembrane</keyword>
<dbReference type="STRING" id="1423743.FD41_GL000584"/>
<evidence type="ECO:0000256" key="1">
    <source>
        <dbReference type="ARBA" id="ARBA00009067"/>
    </source>
</evidence>
<feature type="transmembrane region" description="Helical" evidence="2">
    <location>
        <begin position="151"/>
        <end position="169"/>
    </location>
</feature>
<feature type="transmembrane region" description="Helical" evidence="2">
    <location>
        <begin position="41"/>
        <end position="60"/>
    </location>
</feature>
<evidence type="ECO:0000256" key="2">
    <source>
        <dbReference type="SAM" id="Phobius"/>
    </source>
</evidence>
<dbReference type="AlphaFoldDB" id="X0QCZ7"/>
<feature type="transmembrane region" description="Helical" evidence="2">
    <location>
        <begin position="16"/>
        <end position="35"/>
    </location>
</feature>
<protein>
    <submittedName>
        <fullName evidence="4 5">Metal-dependent membrane protease</fullName>
    </submittedName>
</protein>
<keyword evidence="2" id="KW-1133">Transmembrane helix</keyword>
<gene>
    <name evidence="5" type="ORF">FD41_GL000584</name>
    <name evidence="4" type="ORF">JCM14108_1443</name>
</gene>
<keyword evidence="4" id="KW-0378">Hydrolase</keyword>
<dbReference type="GO" id="GO:0080120">
    <property type="term" value="P:CAAX-box protein maturation"/>
    <property type="evidence" value="ECO:0007669"/>
    <property type="project" value="UniProtKB-ARBA"/>
</dbReference>
<feature type="transmembrane region" description="Helical" evidence="2">
    <location>
        <begin position="72"/>
        <end position="94"/>
    </location>
</feature>
<reference evidence="4" key="1">
    <citation type="journal article" date="2014" name="Genome Announc.">
        <title>Draft Genome Sequences of Two Lactobacillus Strains, L. farraginis JCM 14108T and L. composti JCM 14202T, Isolated from Compost of Distilled Shochu Residue.</title>
        <authorList>
            <person name="Yuki M."/>
            <person name="Oshima K."/>
            <person name="Suda W."/>
            <person name="Kitahara M."/>
            <person name="Kitamura K."/>
            <person name="Iida T."/>
            <person name="Hattori M."/>
            <person name="Ohkuma M."/>
        </authorList>
    </citation>
    <scope>NUCLEOTIDE SEQUENCE [LARGE SCALE GENOMIC DNA]</scope>
    <source>
        <strain evidence="4">JCM 14108</strain>
    </source>
</reference>
<organism evidence="4 6">
    <name type="scientific">Lentilactobacillus farraginis DSM 18382 = JCM 14108</name>
    <dbReference type="NCBI Taxonomy" id="1423743"/>
    <lineage>
        <taxon>Bacteria</taxon>
        <taxon>Bacillati</taxon>
        <taxon>Bacillota</taxon>
        <taxon>Bacilli</taxon>
        <taxon>Lactobacillales</taxon>
        <taxon>Lactobacillaceae</taxon>
        <taxon>Lentilactobacillus</taxon>
    </lineage>
</organism>
<feature type="transmembrane region" description="Helical" evidence="2">
    <location>
        <begin position="223"/>
        <end position="245"/>
    </location>
</feature>
<evidence type="ECO:0000313" key="6">
    <source>
        <dbReference type="Proteomes" id="UP000019488"/>
    </source>
</evidence>
<reference evidence="5 7" key="2">
    <citation type="journal article" date="2015" name="Genome Announc.">
        <title>Expanding the biotechnology potential of lactobacilli through comparative genomics of 213 strains and associated genera.</title>
        <authorList>
            <person name="Sun Z."/>
            <person name="Harris H.M."/>
            <person name="McCann A."/>
            <person name="Guo C."/>
            <person name="Argimon S."/>
            <person name="Zhang W."/>
            <person name="Yang X."/>
            <person name="Jeffery I.B."/>
            <person name="Cooney J.C."/>
            <person name="Kagawa T.F."/>
            <person name="Liu W."/>
            <person name="Song Y."/>
            <person name="Salvetti E."/>
            <person name="Wrobel A."/>
            <person name="Rasinkangas P."/>
            <person name="Parkhill J."/>
            <person name="Rea M.C."/>
            <person name="O'Sullivan O."/>
            <person name="Ritari J."/>
            <person name="Douillard F.P."/>
            <person name="Paul Ross R."/>
            <person name="Yang R."/>
            <person name="Briner A.E."/>
            <person name="Felis G.E."/>
            <person name="de Vos W.M."/>
            <person name="Barrangou R."/>
            <person name="Klaenhammer T.R."/>
            <person name="Caufield P.W."/>
            <person name="Cui Y."/>
            <person name="Zhang H."/>
            <person name="O'Toole P.W."/>
        </authorList>
    </citation>
    <scope>NUCLEOTIDE SEQUENCE [LARGE SCALE GENOMIC DNA]</scope>
    <source>
        <strain evidence="5 7">DSM 18382</strain>
    </source>
</reference>
<name>X0QCZ7_9LACO</name>
<dbReference type="GO" id="GO:0006508">
    <property type="term" value="P:proteolysis"/>
    <property type="evidence" value="ECO:0007669"/>
    <property type="project" value="UniProtKB-KW"/>
</dbReference>
<evidence type="ECO:0000313" key="4">
    <source>
        <dbReference type="EMBL" id="GAF36475.1"/>
    </source>
</evidence>
<feature type="transmembrane region" description="Helical" evidence="2">
    <location>
        <begin position="114"/>
        <end position="139"/>
    </location>
</feature>
<dbReference type="Pfam" id="PF02517">
    <property type="entry name" value="Rce1-like"/>
    <property type="match status" value="1"/>
</dbReference>
<comment type="similarity">
    <text evidence="1">Belongs to the UPF0177 family.</text>
</comment>
<dbReference type="Proteomes" id="UP000051966">
    <property type="component" value="Unassembled WGS sequence"/>
</dbReference>
<feature type="transmembrane region" description="Helical" evidence="2">
    <location>
        <begin position="175"/>
        <end position="192"/>
    </location>
</feature>
<dbReference type="GO" id="GO:0004175">
    <property type="term" value="F:endopeptidase activity"/>
    <property type="evidence" value="ECO:0007669"/>
    <property type="project" value="UniProtKB-ARBA"/>
</dbReference>
<dbReference type="PATRIC" id="fig|1423743.5.peg.599"/>
<dbReference type="InterPro" id="IPR003675">
    <property type="entry name" value="Rce1/LyrA-like_dom"/>
</dbReference>
<comment type="caution">
    <text evidence="4">The sequence shown here is derived from an EMBL/GenBank/DDBJ whole genome shotgun (WGS) entry which is preliminary data.</text>
</comment>
<feature type="domain" description="CAAX prenyl protease 2/Lysostaphin resistance protein A-like" evidence="3">
    <location>
        <begin position="111"/>
        <end position="212"/>
    </location>
</feature>
<evidence type="ECO:0000313" key="5">
    <source>
        <dbReference type="EMBL" id="KRM12227.1"/>
    </source>
</evidence>